<dbReference type="RefSeq" id="WP_103286916.1">
    <property type="nucleotide sequence ID" value="NZ_LT981265.1"/>
</dbReference>
<evidence type="ECO:0000256" key="1">
    <source>
        <dbReference type="ARBA" id="ARBA00010272"/>
    </source>
</evidence>
<feature type="domain" description="Thiamine-binding protein" evidence="2">
    <location>
        <begin position="8"/>
        <end position="101"/>
    </location>
</feature>
<dbReference type="GO" id="GO:0005829">
    <property type="term" value="C:cytosol"/>
    <property type="evidence" value="ECO:0007669"/>
    <property type="project" value="TreeGrafter"/>
</dbReference>
<protein>
    <recommendedName>
        <fullName evidence="2">Thiamine-binding protein domain-containing protein</fullName>
    </recommendedName>
</protein>
<dbReference type="PANTHER" id="PTHR33777">
    <property type="entry name" value="UPF0045 PROTEIN ECM15"/>
    <property type="match status" value="1"/>
</dbReference>
<accession>A0A2K5AS11</accession>
<evidence type="ECO:0000259" key="2">
    <source>
        <dbReference type="Pfam" id="PF01910"/>
    </source>
</evidence>
<dbReference type="Pfam" id="PF01910">
    <property type="entry name" value="Thiamine_BP"/>
    <property type="match status" value="1"/>
</dbReference>
<dbReference type="EMBL" id="LT981265">
    <property type="protein sequence ID" value="SPC34430.1"/>
    <property type="molecule type" value="Genomic_DNA"/>
</dbReference>
<sequence>MAKSCLHAEISIIPIGSSTSLSMYIASAIKAIRDSKGIRYHEVTGMGTLVEAEDMDALFRAVKAARDAIVEHGVKRVEILVRIDERFDKEKSLREKVEAVQMY</sequence>
<dbReference type="GeneID" id="41595263"/>
<dbReference type="Proteomes" id="UP000236248">
    <property type="component" value="Chromosome NCAV"/>
</dbReference>
<keyword evidence="4" id="KW-1185">Reference proteome</keyword>
<evidence type="ECO:0000313" key="3">
    <source>
        <dbReference type="EMBL" id="SPC34430.1"/>
    </source>
</evidence>
<dbReference type="SUPFAM" id="SSF89957">
    <property type="entry name" value="MTH1187/YkoF-like"/>
    <property type="match status" value="1"/>
</dbReference>
<name>A0A2K5AS11_9ARCH</name>
<dbReference type="AlphaFoldDB" id="A0A2K5AS11"/>
<evidence type="ECO:0000313" key="4">
    <source>
        <dbReference type="Proteomes" id="UP000236248"/>
    </source>
</evidence>
<reference evidence="4" key="1">
    <citation type="submission" date="2018-01" db="EMBL/GenBank/DDBJ databases">
        <authorList>
            <person name="Kerou L M."/>
        </authorList>
    </citation>
    <scope>NUCLEOTIDE SEQUENCE [LARGE SCALE GENOMIC DNA]</scope>
    <source>
        <strain evidence="4">SCU2</strain>
    </source>
</reference>
<dbReference type="InterPro" id="IPR002767">
    <property type="entry name" value="Thiamine_BP"/>
</dbReference>
<dbReference type="PANTHER" id="PTHR33777:SF1">
    <property type="entry name" value="UPF0045 PROTEIN ECM15"/>
    <property type="match status" value="1"/>
</dbReference>
<dbReference type="InterPro" id="IPR051614">
    <property type="entry name" value="UPF0045_domain"/>
</dbReference>
<comment type="similarity">
    <text evidence="1">Belongs to the UPF0045 family.</text>
</comment>
<gene>
    <name evidence="3" type="ORF">NCAV_1263</name>
</gene>
<dbReference type="Gene3D" id="3.30.70.930">
    <property type="match status" value="1"/>
</dbReference>
<dbReference type="NCBIfam" id="TIGR00106">
    <property type="entry name" value="MTH1187 family thiamine-binding protein"/>
    <property type="match status" value="1"/>
</dbReference>
<dbReference type="InterPro" id="IPR029756">
    <property type="entry name" value="MTH1187/YkoF-like"/>
</dbReference>
<proteinExistence type="inferred from homology"/>
<organism evidence="3 4">
    <name type="scientific">Candidatus Nitrosocaldus cavascurensis</name>
    <dbReference type="NCBI Taxonomy" id="2058097"/>
    <lineage>
        <taxon>Archaea</taxon>
        <taxon>Nitrososphaerota</taxon>
        <taxon>Nitrososphaeria</taxon>
        <taxon>Candidatus Nitrosocaldales</taxon>
        <taxon>Candidatus Nitrosocaldaceae</taxon>
        <taxon>Candidatus Nitrosocaldus</taxon>
    </lineage>
</organism>
<dbReference type="KEGG" id="ncv:NCAV_1263"/>